<proteinExistence type="predicted"/>
<gene>
    <name evidence="2" type="ORF">KDA82_16855</name>
</gene>
<accession>A0A8T4IRG2</accession>
<organism evidence="2 3">
    <name type="scientific">Streptomyces daliensis</name>
    <dbReference type="NCBI Taxonomy" id="299421"/>
    <lineage>
        <taxon>Bacteria</taxon>
        <taxon>Bacillati</taxon>
        <taxon>Actinomycetota</taxon>
        <taxon>Actinomycetes</taxon>
        <taxon>Kitasatosporales</taxon>
        <taxon>Streptomycetaceae</taxon>
        <taxon>Streptomyces</taxon>
    </lineage>
</organism>
<dbReference type="AlphaFoldDB" id="A0A8T4IRG2"/>
<reference evidence="2" key="1">
    <citation type="submission" date="2021-04" db="EMBL/GenBank/DDBJ databases">
        <title>Sequencing of actinobacteria type strains.</title>
        <authorList>
            <person name="Nguyen G.-S."/>
            <person name="Wentzel A."/>
        </authorList>
    </citation>
    <scope>NUCLEOTIDE SEQUENCE</scope>
    <source>
        <strain evidence="2">DSM 42095</strain>
    </source>
</reference>
<keyword evidence="3" id="KW-1185">Reference proteome</keyword>
<comment type="caution">
    <text evidence="2">The sequence shown here is derived from an EMBL/GenBank/DDBJ whole genome shotgun (WGS) entry which is preliminary data.</text>
</comment>
<evidence type="ECO:0000256" key="1">
    <source>
        <dbReference type="SAM" id="MobiDB-lite"/>
    </source>
</evidence>
<name>A0A8T4IRG2_9ACTN</name>
<dbReference type="Proteomes" id="UP000675554">
    <property type="component" value="Unassembled WGS sequence"/>
</dbReference>
<dbReference type="EMBL" id="JAGSMN010000365">
    <property type="protein sequence ID" value="MBR7674659.1"/>
    <property type="molecule type" value="Genomic_DNA"/>
</dbReference>
<feature type="non-terminal residue" evidence="2">
    <location>
        <position position="1"/>
    </location>
</feature>
<evidence type="ECO:0000313" key="3">
    <source>
        <dbReference type="Proteomes" id="UP000675554"/>
    </source>
</evidence>
<protein>
    <submittedName>
        <fullName evidence="2">Uncharacterized protein</fullName>
    </submittedName>
</protein>
<feature type="region of interest" description="Disordered" evidence="1">
    <location>
        <begin position="50"/>
        <end position="85"/>
    </location>
</feature>
<sequence>AHTGPEEEAEPEAARCGLYGPTSAELVHAFTTRLHDGLRHSRCARVRAARHHGSAVRAAGAAGRVPRAGRPVPPGRRTPGGGDDR</sequence>
<evidence type="ECO:0000313" key="2">
    <source>
        <dbReference type="EMBL" id="MBR7674659.1"/>
    </source>
</evidence>
<feature type="compositionally biased region" description="Low complexity" evidence="1">
    <location>
        <begin position="55"/>
        <end position="70"/>
    </location>
</feature>